<evidence type="ECO:0000256" key="3">
    <source>
        <dbReference type="PIRSR" id="PIRSR600246-3"/>
    </source>
</evidence>
<evidence type="ECO:0000313" key="6">
    <source>
        <dbReference type="Proteomes" id="UP000386466"/>
    </source>
</evidence>
<keyword evidence="6" id="KW-1185">Reference proteome</keyword>
<accession>A0A485P947</accession>
<dbReference type="PANTHER" id="PTHR10188:SF6">
    <property type="entry name" value="N(4)-(BETA-N-ACETYLGLUCOSAMINYL)-L-ASPARAGINASE"/>
    <property type="match status" value="1"/>
</dbReference>
<feature type="site" description="Cleavage; by autolysis" evidence="3">
    <location>
        <begin position="205"/>
        <end position="206"/>
    </location>
</feature>
<evidence type="ECO:0000256" key="1">
    <source>
        <dbReference type="ARBA" id="ARBA00010872"/>
    </source>
</evidence>
<protein>
    <submittedName>
        <fullName evidence="5">PREDICTED</fullName>
    </submittedName>
</protein>
<dbReference type="CDD" id="cd04513">
    <property type="entry name" value="Glycosylasparaginase"/>
    <property type="match status" value="1"/>
</dbReference>
<organism evidence="5 6">
    <name type="scientific">Lynx pardinus</name>
    <name type="common">Iberian lynx</name>
    <name type="synonym">Felis pardina</name>
    <dbReference type="NCBI Taxonomy" id="191816"/>
    <lineage>
        <taxon>Eukaryota</taxon>
        <taxon>Metazoa</taxon>
        <taxon>Chordata</taxon>
        <taxon>Craniata</taxon>
        <taxon>Vertebrata</taxon>
        <taxon>Euteleostomi</taxon>
        <taxon>Mammalia</taxon>
        <taxon>Eutheria</taxon>
        <taxon>Laurasiatheria</taxon>
        <taxon>Carnivora</taxon>
        <taxon>Feliformia</taxon>
        <taxon>Felidae</taxon>
        <taxon>Felinae</taxon>
        <taxon>Lynx</taxon>
    </lineage>
</organism>
<dbReference type="PANTHER" id="PTHR10188">
    <property type="entry name" value="L-ASPARAGINASE"/>
    <property type="match status" value="1"/>
</dbReference>
<dbReference type="InterPro" id="IPR029055">
    <property type="entry name" value="Ntn_hydrolases_N"/>
</dbReference>
<dbReference type="Pfam" id="PF01112">
    <property type="entry name" value="Asparaginase_2"/>
    <property type="match status" value="1"/>
</dbReference>
<keyword evidence="4" id="KW-0732">Signal</keyword>
<feature type="active site" description="Nucleophile" evidence="2">
    <location>
        <position position="206"/>
    </location>
</feature>
<dbReference type="SUPFAM" id="SSF56235">
    <property type="entry name" value="N-terminal nucleophile aminohydrolases (Ntn hydrolases)"/>
    <property type="match status" value="1"/>
</dbReference>
<name>A0A485P947_LYNPA</name>
<dbReference type="EMBL" id="CAAGRJ010029897">
    <property type="protein sequence ID" value="VFV41207.1"/>
    <property type="molecule type" value="Genomic_DNA"/>
</dbReference>
<dbReference type="GO" id="GO:0003948">
    <property type="term" value="F:N4-(beta-N-acetylglucosaminyl)-L-asparaginase activity"/>
    <property type="evidence" value="ECO:0007669"/>
    <property type="project" value="TreeGrafter"/>
</dbReference>
<evidence type="ECO:0000313" key="5">
    <source>
        <dbReference type="EMBL" id="VFV41207.1"/>
    </source>
</evidence>
<dbReference type="GO" id="GO:0005764">
    <property type="term" value="C:lysosome"/>
    <property type="evidence" value="ECO:0007669"/>
    <property type="project" value="TreeGrafter"/>
</dbReference>
<proteinExistence type="inferred from homology"/>
<dbReference type="InterPro" id="IPR000246">
    <property type="entry name" value="Peptidase_T2"/>
</dbReference>
<feature type="chain" id="PRO_5019749578" evidence="4">
    <location>
        <begin position="22"/>
        <end position="255"/>
    </location>
</feature>
<comment type="similarity">
    <text evidence="1">Belongs to the Ntn-hydrolase family.</text>
</comment>
<evidence type="ECO:0000256" key="2">
    <source>
        <dbReference type="PIRSR" id="PIRSR600246-1"/>
    </source>
</evidence>
<gene>
    <name evidence="5" type="ORF">LYPA_23C010622</name>
</gene>
<dbReference type="AlphaFoldDB" id="A0A485P947"/>
<reference evidence="5 6" key="1">
    <citation type="submission" date="2019-01" db="EMBL/GenBank/DDBJ databases">
        <authorList>
            <person name="Alioto T."/>
            <person name="Alioto T."/>
        </authorList>
    </citation>
    <scope>NUCLEOTIDE SEQUENCE [LARGE SCALE GENOMIC DNA]</scope>
</reference>
<feature type="signal peptide" evidence="4">
    <location>
        <begin position="1"/>
        <end position="21"/>
    </location>
</feature>
<dbReference type="Proteomes" id="UP000386466">
    <property type="component" value="Unassembled WGS sequence"/>
</dbReference>
<sequence length="255" mass="27569">MARKWSLLLLLVPLLLGPGLARSSSPLPLVLNTWPFRNATEAAWRTLASGGSPLDAVEQGCAVCEREQCDGTVGFGGSPDELGETTLDAMIMDGTTMNVGAVGGLRRIKNAIGVARKVLEHTAHTLLVGESATKFAESMGFISEDLSTNTSRALHSDWLARNCQPNYWRNVVPDASKYCGPYKPPSILKQDGPTYKETGDNYSHDTIGMVVVHKMGRTAAGTSTNVESEIHRYLELVPMPMIPQEQQRPLGMGTS</sequence>
<evidence type="ECO:0000256" key="4">
    <source>
        <dbReference type="SAM" id="SignalP"/>
    </source>
</evidence>